<evidence type="ECO:0000313" key="2">
    <source>
        <dbReference type="Proteomes" id="UP000030643"/>
    </source>
</evidence>
<accession>A0A069D2R4</accession>
<dbReference type="EMBL" id="DF820497">
    <property type="protein sequence ID" value="GAK31706.1"/>
    <property type="molecule type" value="Genomic_DNA"/>
</dbReference>
<dbReference type="STRING" id="1329250.WOSG25_140080"/>
<evidence type="ECO:0000313" key="1">
    <source>
        <dbReference type="EMBL" id="GAK31706.1"/>
    </source>
</evidence>
<keyword evidence="2" id="KW-1185">Reference proteome</keyword>
<dbReference type="AlphaFoldDB" id="A0A069D2R4"/>
<organism evidence="1 2">
    <name type="scientific">Weissella oryzae (strain DSM 25784 / JCM 18191 / LMG 30913 / SG25)</name>
    <dbReference type="NCBI Taxonomy" id="1329250"/>
    <lineage>
        <taxon>Bacteria</taxon>
        <taxon>Bacillati</taxon>
        <taxon>Bacillota</taxon>
        <taxon>Bacilli</taxon>
        <taxon>Lactobacillales</taxon>
        <taxon>Lactobacillaceae</taxon>
        <taxon>Weissella</taxon>
    </lineage>
</organism>
<gene>
    <name evidence="1" type="ORF">WOSG25_140080</name>
</gene>
<sequence>MNNIIDDIFKLIHSLNWEIEQAPLSSLPSLVDPIRKVLIYNPESITIFHLVEEYYHIKLEHSGRLLWTDNDERNPHEHEAWNEALSWLKRYWDMNEGGDNYLKFMEYFGVPYSLETSVIEEFCPANQNINYV</sequence>
<reference evidence="2" key="1">
    <citation type="journal article" date="2014" name="Genome Announc.">
        <title>Draft genome sequence of Weissella oryzae SG25T, isolated from fermented rice grains.</title>
        <authorList>
            <person name="Tanizawa Y."/>
            <person name="Fujisawa T."/>
            <person name="Mochizuki T."/>
            <person name="Kaminuma E."/>
            <person name="Suzuki Y."/>
            <person name="Nakamura Y."/>
            <person name="Tohno M."/>
        </authorList>
    </citation>
    <scope>NUCLEOTIDE SEQUENCE [LARGE SCALE GENOMIC DNA]</scope>
    <source>
        <strain evidence="2">DSM 25784 / JCM 18191 / LMG 30913 / SG25</strain>
    </source>
</reference>
<name>A0A069D2R4_WEIOS</name>
<proteinExistence type="predicted"/>
<protein>
    <submittedName>
        <fullName evidence="1">Uncharacterized protein</fullName>
    </submittedName>
</protein>
<dbReference type="RefSeq" id="WP_027699645.1">
    <property type="nucleotide sequence ID" value="NZ_DF820497.1"/>
</dbReference>
<dbReference type="Proteomes" id="UP000030643">
    <property type="component" value="Unassembled WGS sequence"/>
</dbReference>